<comment type="function">
    <text evidence="1">Cell wall formation. Synthesis of cross-linked peptidoglycan from the lipid intermediates. The enzyme has a penicillin-insensitive transglycosylase N-terminal domain (formation of linear glycan strands) and a penicillin-sensitive transpeptidase C-terminal domain (cross-linking of the peptide subunits).</text>
</comment>
<evidence type="ECO:0000256" key="5">
    <source>
        <dbReference type="ARBA" id="ARBA00007739"/>
    </source>
</evidence>
<dbReference type="EMBL" id="PDWW01000004">
    <property type="protein sequence ID" value="KAF1726409.1"/>
    <property type="molecule type" value="Genomic_DNA"/>
</dbReference>
<evidence type="ECO:0000256" key="8">
    <source>
        <dbReference type="ARBA" id="ARBA00022475"/>
    </source>
</evidence>
<comment type="similarity">
    <text evidence="4">In the C-terminal section; belongs to the transpeptidase family.</text>
</comment>
<dbReference type="InterPro" id="IPR001264">
    <property type="entry name" value="Glyco_trans_51"/>
</dbReference>
<dbReference type="NCBIfam" id="TIGR02074">
    <property type="entry name" value="PBP_1a_fam"/>
    <property type="match status" value="1"/>
</dbReference>
<keyword evidence="11" id="KW-0645">Protease</keyword>
<dbReference type="PANTHER" id="PTHR32282:SF27">
    <property type="entry name" value="PENICILLIN-BINDING PROTEIN 1A"/>
    <property type="match status" value="1"/>
</dbReference>
<keyword evidence="17" id="KW-0735">Signal-anchor</keyword>
<evidence type="ECO:0000256" key="22">
    <source>
        <dbReference type="ARBA" id="ARBA00023268"/>
    </source>
</evidence>
<feature type="domain" description="Penicillin-binding protein transpeptidase" evidence="28">
    <location>
        <begin position="423"/>
        <end position="702"/>
    </location>
</feature>
<dbReference type="SUPFAM" id="SSF56601">
    <property type="entry name" value="beta-lactamase/transpeptidase-like"/>
    <property type="match status" value="1"/>
</dbReference>
<dbReference type="Pfam" id="PF17092">
    <property type="entry name" value="PCB_OB"/>
    <property type="match status" value="1"/>
</dbReference>
<dbReference type="InterPro" id="IPR001460">
    <property type="entry name" value="PCN-bd_Tpept"/>
</dbReference>
<dbReference type="InterPro" id="IPR036950">
    <property type="entry name" value="PBP_transglycosylase"/>
</dbReference>
<keyword evidence="12" id="KW-0328">Glycosyltransferase</keyword>
<evidence type="ECO:0000256" key="6">
    <source>
        <dbReference type="ARBA" id="ARBA00012448"/>
    </source>
</evidence>
<dbReference type="InterPro" id="IPR031376">
    <property type="entry name" value="PCB_OB"/>
</dbReference>
<keyword evidence="20 27" id="KW-0472">Membrane</keyword>
<keyword evidence="23" id="KW-0961">Cell wall biogenesis/degradation</keyword>
<keyword evidence="22" id="KW-0511">Multifunctional enzyme</keyword>
<keyword evidence="9" id="KW-0997">Cell inner membrane</keyword>
<evidence type="ECO:0000256" key="10">
    <source>
        <dbReference type="ARBA" id="ARBA00022645"/>
    </source>
</evidence>
<evidence type="ECO:0000256" key="4">
    <source>
        <dbReference type="ARBA" id="ARBA00007090"/>
    </source>
</evidence>
<keyword evidence="16" id="KW-0133">Cell shape</keyword>
<feature type="domain" description="Glycosyl transferase family 51" evidence="29">
    <location>
        <begin position="67"/>
        <end position="234"/>
    </location>
</feature>
<keyword evidence="13" id="KW-0808">Transferase</keyword>
<comment type="subcellular location">
    <subcellularLocation>
        <location evidence="2">Cell inner membrane</location>
        <topology evidence="2">Single-pass type II membrane protein</topology>
    </subcellularLocation>
</comment>
<keyword evidence="21" id="KW-0046">Antibiotic resistance</keyword>
<evidence type="ECO:0000256" key="25">
    <source>
        <dbReference type="ARBA" id="ARBA00044770"/>
    </source>
</evidence>
<dbReference type="InterPro" id="IPR050396">
    <property type="entry name" value="Glycosyltr_51/Transpeptidase"/>
</dbReference>
<evidence type="ECO:0000256" key="20">
    <source>
        <dbReference type="ARBA" id="ARBA00023136"/>
    </source>
</evidence>
<feature type="transmembrane region" description="Helical" evidence="27">
    <location>
        <begin position="12"/>
        <end position="33"/>
    </location>
</feature>
<evidence type="ECO:0000256" key="24">
    <source>
        <dbReference type="ARBA" id="ARBA00034000"/>
    </source>
</evidence>
<evidence type="ECO:0000259" key="29">
    <source>
        <dbReference type="Pfam" id="PF00912"/>
    </source>
</evidence>
<comment type="similarity">
    <text evidence="5">In the N-terminal section; belongs to the glycosyltransferase 51 family.</text>
</comment>
<keyword evidence="18" id="KW-0573">Peptidoglycan synthesis</keyword>
<evidence type="ECO:0000313" key="32">
    <source>
        <dbReference type="Proteomes" id="UP000781710"/>
    </source>
</evidence>
<feature type="domain" description="Penicillin-binding protein OB-like" evidence="30">
    <location>
        <begin position="321"/>
        <end position="418"/>
    </location>
</feature>
<dbReference type="Pfam" id="PF00905">
    <property type="entry name" value="Transpeptidase"/>
    <property type="match status" value="1"/>
</dbReference>
<organism evidence="31 32">
    <name type="scientific">Pseudoxanthomonas japonensis</name>
    <dbReference type="NCBI Taxonomy" id="69284"/>
    <lineage>
        <taxon>Bacteria</taxon>
        <taxon>Pseudomonadati</taxon>
        <taxon>Pseudomonadota</taxon>
        <taxon>Gammaproteobacteria</taxon>
        <taxon>Lysobacterales</taxon>
        <taxon>Lysobacteraceae</taxon>
        <taxon>Pseudoxanthomonas</taxon>
    </lineage>
</organism>
<dbReference type="RefSeq" id="WP_162336765.1">
    <property type="nucleotide sequence ID" value="NZ_JBHSRQ010000004.1"/>
</dbReference>
<keyword evidence="8" id="KW-1003">Cell membrane</keyword>
<reference evidence="31 32" key="1">
    <citation type="submission" date="2017-10" db="EMBL/GenBank/DDBJ databases">
        <title>Whole genome sequencing of members of genus Pseudoxanthomonas.</title>
        <authorList>
            <person name="Kumar S."/>
            <person name="Bansal K."/>
            <person name="Kaur A."/>
            <person name="Patil P."/>
            <person name="Sharma S."/>
            <person name="Patil P.B."/>
        </authorList>
    </citation>
    <scope>NUCLEOTIDE SEQUENCE [LARGE SCALE GENOMIC DNA]</scope>
    <source>
        <strain evidence="31 32">DSM 17109</strain>
    </source>
</reference>
<evidence type="ECO:0000256" key="13">
    <source>
        <dbReference type="ARBA" id="ARBA00022679"/>
    </source>
</evidence>
<dbReference type="Gene3D" id="3.40.710.10">
    <property type="entry name" value="DD-peptidase/beta-lactamase superfamily"/>
    <property type="match status" value="2"/>
</dbReference>
<evidence type="ECO:0000256" key="2">
    <source>
        <dbReference type="ARBA" id="ARBA00004249"/>
    </source>
</evidence>
<comment type="caution">
    <text evidence="31">The sequence shown here is derived from an EMBL/GenBank/DDBJ whole genome shotgun (WGS) entry which is preliminary data.</text>
</comment>
<keyword evidence="15" id="KW-0378">Hydrolase</keyword>
<evidence type="ECO:0000256" key="17">
    <source>
        <dbReference type="ARBA" id="ARBA00022968"/>
    </source>
</evidence>
<evidence type="ECO:0000259" key="30">
    <source>
        <dbReference type="Pfam" id="PF17092"/>
    </source>
</evidence>
<evidence type="ECO:0000256" key="19">
    <source>
        <dbReference type="ARBA" id="ARBA00022989"/>
    </source>
</evidence>
<keyword evidence="32" id="KW-1185">Reference proteome</keyword>
<dbReference type="Gene3D" id="1.10.3810.10">
    <property type="entry name" value="Biosynthetic peptidoglycan transglycosylase-like"/>
    <property type="match status" value="1"/>
</dbReference>
<comment type="catalytic activity">
    <reaction evidence="26">
        <text>[GlcNAc-(1-&gt;4)-Mur2Ac(oyl-L-Ala-gamma-D-Glu-L-Lys-D-Ala-D-Ala)](n)-di-trans,octa-cis-undecaprenyl diphosphate + beta-D-GlcNAc-(1-&gt;4)-Mur2Ac(oyl-L-Ala-gamma-D-Glu-L-Lys-D-Ala-D-Ala)-di-trans,octa-cis-undecaprenyl diphosphate = [GlcNAc-(1-&gt;4)-Mur2Ac(oyl-L-Ala-gamma-D-Glu-L-Lys-D-Ala-D-Ala)](n+1)-di-trans,octa-cis-undecaprenyl diphosphate + di-trans,octa-cis-undecaprenyl diphosphate + H(+)</text>
        <dbReference type="Rhea" id="RHEA:23708"/>
        <dbReference type="Rhea" id="RHEA-COMP:9602"/>
        <dbReference type="Rhea" id="RHEA-COMP:9603"/>
        <dbReference type="ChEBI" id="CHEBI:15378"/>
        <dbReference type="ChEBI" id="CHEBI:58405"/>
        <dbReference type="ChEBI" id="CHEBI:60033"/>
        <dbReference type="ChEBI" id="CHEBI:78435"/>
        <dbReference type="EC" id="2.4.99.28"/>
    </reaction>
</comment>
<evidence type="ECO:0000256" key="15">
    <source>
        <dbReference type="ARBA" id="ARBA00022801"/>
    </source>
</evidence>
<gene>
    <name evidence="31" type="ORF">CSC78_04750</name>
</gene>
<evidence type="ECO:0000256" key="7">
    <source>
        <dbReference type="ARBA" id="ARBA00018638"/>
    </source>
</evidence>
<evidence type="ECO:0000256" key="1">
    <source>
        <dbReference type="ARBA" id="ARBA00002624"/>
    </source>
</evidence>
<evidence type="ECO:0000256" key="14">
    <source>
        <dbReference type="ARBA" id="ARBA00022692"/>
    </source>
</evidence>
<evidence type="ECO:0000256" key="11">
    <source>
        <dbReference type="ARBA" id="ARBA00022670"/>
    </source>
</evidence>
<dbReference type="PANTHER" id="PTHR32282">
    <property type="entry name" value="BINDING PROTEIN TRANSPEPTIDASE, PUTATIVE-RELATED"/>
    <property type="match status" value="1"/>
</dbReference>
<evidence type="ECO:0000256" key="18">
    <source>
        <dbReference type="ARBA" id="ARBA00022984"/>
    </source>
</evidence>
<evidence type="ECO:0000256" key="21">
    <source>
        <dbReference type="ARBA" id="ARBA00023251"/>
    </source>
</evidence>
<dbReference type="SUPFAM" id="SSF53955">
    <property type="entry name" value="Lysozyme-like"/>
    <property type="match status" value="1"/>
</dbReference>
<evidence type="ECO:0000256" key="16">
    <source>
        <dbReference type="ARBA" id="ARBA00022960"/>
    </source>
</evidence>
<accession>A0ABQ6ZJT5</accession>
<dbReference type="InterPro" id="IPR023346">
    <property type="entry name" value="Lysozyme-like_dom_sf"/>
</dbReference>
<evidence type="ECO:0000256" key="9">
    <source>
        <dbReference type="ARBA" id="ARBA00022519"/>
    </source>
</evidence>
<dbReference type="Pfam" id="PF00912">
    <property type="entry name" value="Transgly"/>
    <property type="match status" value="1"/>
</dbReference>
<keyword evidence="10" id="KW-0121">Carboxypeptidase</keyword>
<evidence type="ECO:0000256" key="3">
    <source>
        <dbReference type="ARBA" id="ARBA00004752"/>
    </source>
</evidence>
<keyword evidence="19 27" id="KW-1133">Transmembrane helix</keyword>
<sequence>MSRFRRLLRWTLITFLILALAGAVGLGVLYYTVSAKVPDVQSLRNVELQEPLYIYASDGRLMGLYGEIRRYPVQIDKVPARVKQAFVAAEDSKFYEHNGIDPTGIARAVWQIVSRKEGRVAGGSTITQQVARQWFLSSEYSYTRKLVEMMLAMRIENMLTKDEILELYLNKSFFGNRSYGVAAAAEYYYGKTLDQLTLAETATLVSALKFPSSGNPISNPGRNQQRSAYVVERMREDGYVTAAEAAQAKAEPMHARPHERPIEVYAPYVAEMVRQEMIARFGPEALTKGYHVTTTLDAVAQAAANDAVRDGLGLYDHRHGWNGVEQHVDVAADADAKVLAAHLRGIPAQNGLLPVIVARVADDGSATVVMADGREVVLPAAASKWTGRSLAKLLKRGDLTRIKSGKEEGSYVLDQIPRAQAALVSLDANNGAVRALVGGYSFAGNKFNRATQARRQPGSSFKPFLYAASFEKGFNPASIVLDAPVVFRDRRGHMWRPQNDGGGFRGPMRLREALVQSRNLVSVRLLDGIGVPFARTYISQFGFEEAELPPNLSMSLGTASLTPLSVARGYAVFANGGSRVTPWFIDQVKDREGNVVFKENPAVACRGCGAGQYGASTAAAQVVDGFNFGPAEAAKPATATAPKAKAEEKPADPNVVTAPRAIDERTAYQMVSMMRDVVQRGTGTAAKVLGREDVGGKTGSTNDHRDAWFGGFGGGYATVVWVGRDNFQSLGYREYGGKAALPIWIDYMRVALKDTPIAANDPPDGMVQATLNGVTEWVKVEDMDRIQDYDLYGPEDAVPDEEAFDIF</sequence>
<name>A0ABQ6ZJT5_9GAMM</name>
<evidence type="ECO:0000256" key="26">
    <source>
        <dbReference type="ARBA" id="ARBA00049902"/>
    </source>
</evidence>
<dbReference type="Proteomes" id="UP000781710">
    <property type="component" value="Unassembled WGS sequence"/>
</dbReference>
<keyword evidence="14 27" id="KW-0812">Transmembrane</keyword>
<proteinExistence type="inferred from homology"/>
<evidence type="ECO:0000256" key="23">
    <source>
        <dbReference type="ARBA" id="ARBA00023316"/>
    </source>
</evidence>
<dbReference type="EC" id="3.4.16.4" evidence="6"/>
<evidence type="ECO:0000256" key="27">
    <source>
        <dbReference type="SAM" id="Phobius"/>
    </source>
</evidence>
<evidence type="ECO:0000256" key="12">
    <source>
        <dbReference type="ARBA" id="ARBA00022676"/>
    </source>
</evidence>
<protein>
    <recommendedName>
        <fullName evidence="7">Penicillin-binding protein 1A</fullName>
        <ecNumber evidence="25">2.4.99.28</ecNumber>
        <ecNumber evidence="6">3.4.16.4</ecNumber>
    </recommendedName>
</protein>
<evidence type="ECO:0000259" key="28">
    <source>
        <dbReference type="Pfam" id="PF00905"/>
    </source>
</evidence>
<evidence type="ECO:0000313" key="31">
    <source>
        <dbReference type="EMBL" id="KAF1726409.1"/>
    </source>
</evidence>
<dbReference type="EC" id="2.4.99.28" evidence="25"/>
<dbReference type="InterPro" id="IPR012338">
    <property type="entry name" value="Beta-lactam/transpept-like"/>
</dbReference>
<comment type="pathway">
    <text evidence="3">Cell wall biogenesis; peptidoglycan biosynthesis.</text>
</comment>
<comment type="catalytic activity">
    <reaction evidence="24">
        <text>Preferential cleavage: (Ac)2-L-Lys-D-Ala-|-D-Ala. Also transpeptidation of peptidyl-alanyl moieties that are N-acyl substituents of D-alanine.</text>
        <dbReference type="EC" id="3.4.16.4"/>
    </reaction>
</comment>